<keyword evidence="2" id="KW-1185">Reference proteome</keyword>
<evidence type="ECO:0000313" key="2">
    <source>
        <dbReference type="Proteomes" id="UP000886523"/>
    </source>
</evidence>
<evidence type="ECO:0000313" key="1">
    <source>
        <dbReference type="EMBL" id="KAF9518642.1"/>
    </source>
</evidence>
<accession>A0A9P6B741</accession>
<name>A0A9P6B741_9AGAM</name>
<reference evidence="1" key="1">
    <citation type="journal article" date="2020" name="Nat. Commun.">
        <title>Large-scale genome sequencing of mycorrhizal fungi provides insights into the early evolution of symbiotic traits.</title>
        <authorList>
            <person name="Miyauchi S."/>
            <person name="Kiss E."/>
            <person name="Kuo A."/>
            <person name="Drula E."/>
            <person name="Kohler A."/>
            <person name="Sanchez-Garcia M."/>
            <person name="Morin E."/>
            <person name="Andreopoulos B."/>
            <person name="Barry K.W."/>
            <person name="Bonito G."/>
            <person name="Buee M."/>
            <person name="Carver A."/>
            <person name="Chen C."/>
            <person name="Cichocki N."/>
            <person name="Clum A."/>
            <person name="Culley D."/>
            <person name="Crous P.W."/>
            <person name="Fauchery L."/>
            <person name="Girlanda M."/>
            <person name="Hayes R.D."/>
            <person name="Keri Z."/>
            <person name="LaButti K."/>
            <person name="Lipzen A."/>
            <person name="Lombard V."/>
            <person name="Magnuson J."/>
            <person name="Maillard F."/>
            <person name="Murat C."/>
            <person name="Nolan M."/>
            <person name="Ohm R.A."/>
            <person name="Pangilinan J."/>
            <person name="Pereira M.F."/>
            <person name="Perotto S."/>
            <person name="Peter M."/>
            <person name="Pfister S."/>
            <person name="Riley R."/>
            <person name="Sitrit Y."/>
            <person name="Stielow J.B."/>
            <person name="Szollosi G."/>
            <person name="Zifcakova L."/>
            <person name="Stursova M."/>
            <person name="Spatafora J.W."/>
            <person name="Tedersoo L."/>
            <person name="Vaario L.M."/>
            <person name="Yamada A."/>
            <person name="Yan M."/>
            <person name="Wang P."/>
            <person name="Xu J."/>
            <person name="Bruns T."/>
            <person name="Baldrian P."/>
            <person name="Vilgalys R."/>
            <person name="Dunand C."/>
            <person name="Henrissat B."/>
            <person name="Grigoriev I.V."/>
            <person name="Hibbett D."/>
            <person name="Nagy L.G."/>
            <person name="Martin F.M."/>
        </authorList>
    </citation>
    <scope>NUCLEOTIDE SEQUENCE</scope>
    <source>
        <strain evidence="1">UP504</strain>
    </source>
</reference>
<comment type="caution">
    <text evidence="1">The sequence shown here is derived from an EMBL/GenBank/DDBJ whole genome shotgun (WGS) entry which is preliminary data.</text>
</comment>
<dbReference type="EMBL" id="MU128923">
    <property type="protein sequence ID" value="KAF9518642.1"/>
    <property type="molecule type" value="Genomic_DNA"/>
</dbReference>
<sequence length="92" mass="10442">MQWTVVTGDDLVVLVYFSILCAAYNLASGREILDILYPLLLQERSDHSVLLAHCEPSDPGFLITHSFTGFTKGLCHNHYIRVVGSWMQDDRM</sequence>
<proteinExistence type="predicted"/>
<dbReference type="AlphaFoldDB" id="A0A9P6B741"/>
<organism evidence="1 2">
    <name type="scientific">Hydnum rufescens UP504</name>
    <dbReference type="NCBI Taxonomy" id="1448309"/>
    <lineage>
        <taxon>Eukaryota</taxon>
        <taxon>Fungi</taxon>
        <taxon>Dikarya</taxon>
        <taxon>Basidiomycota</taxon>
        <taxon>Agaricomycotina</taxon>
        <taxon>Agaricomycetes</taxon>
        <taxon>Cantharellales</taxon>
        <taxon>Hydnaceae</taxon>
        <taxon>Hydnum</taxon>
    </lineage>
</organism>
<gene>
    <name evidence="1" type="ORF">BS47DRAFT_222464</name>
</gene>
<protein>
    <submittedName>
        <fullName evidence="1">Uncharacterized protein</fullName>
    </submittedName>
</protein>
<dbReference type="Proteomes" id="UP000886523">
    <property type="component" value="Unassembled WGS sequence"/>
</dbReference>